<evidence type="ECO:0000313" key="1">
    <source>
        <dbReference type="EMBL" id="DAF64060.1"/>
    </source>
</evidence>
<reference evidence="1" key="1">
    <citation type="journal article" date="2021" name="Proc. Natl. Acad. Sci. U.S.A.">
        <title>A Catalog of Tens of Thousands of Viruses from Human Metagenomes Reveals Hidden Associations with Chronic Diseases.</title>
        <authorList>
            <person name="Tisza M.J."/>
            <person name="Buck C.B."/>
        </authorList>
    </citation>
    <scope>NUCLEOTIDE SEQUENCE</scope>
    <source>
        <strain evidence="1">CtS6V7</strain>
    </source>
</reference>
<sequence>MAKVVETSVNEGAAVYTTKSAEEIPSKERGTEVLFLPIDDTHKRPLFVCVNGRSLRIPRGKQVEVPKEFAEAIRNSMEQEAEAIRYSDSVAYTDEG</sequence>
<proteinExistence type="predicted"/>
<name>A0A8S5TL66_9CAUD</name>
<accession>A0A8S5TL66</accession>
<protein>
    <submittedName>
        <fullName evidence="1">Uncharacterized protein</fullName>
    </submittedName>
</protein>
<dbReference type="EMBL" id="BK032849">
    <property type="protein sequence ID" value="DAF64060.1"/>
    <property type="molecule type" value="Genomic_DNA"/>
</dbReference>
<organism evidence="1">
    <name type="scientific">Podoviridae sp. ctS6V7</name>
    <dbReference type="NCBI Taxonomy" id="2827735"/>
    <lineage>
        <taxon>Viruses</taxon>
        <taxon>Duplodnaviria</taxon>
        <taxon>Heunggongvirae</taxon>
        <taxon>Uroviricota</taxon>
        <taxon>Caudoviricetes</taxon>
    </lineage>
</organism>